<evidence type="ECO:0000313" key="3">
    <source>
        <dbReference type="EMBL" id="KPI45642.1"/>
    </source>
</evidence>
<dbReference type="VEuPathDB" id="FungiDB:AB675_713"/>
<feature type="region of interest" description="Disordered" evidence="1">
    <location>
        <begin position="82"/>
        <end position="109"/>
    </location>
</feature>
<dbReference type="RefSeq" id="XP_018005605.1">
    <property type="nucleotide sequence ID" value="XM_018147486.1"/>
</dbReference>
<organism evidence="3 4">
    <name type="scientific">Cyphellophora attinorum</name>
    <dbReference type="NCBI Taxonomy" id="1664694"/>
    <lineage>
        <taxon>Eukaryota</taxon>
        <taxon>Fungi</taxon>
        <taxon>Dikarya</taxon>
        <taxon>Ascomycota</taxon>
        <taxon>Pezizomycotina</taxon>
        <taxon>Eurotiomycetes</taxon>
        <taxon>Chaetothyriomycetidae</taxon>
        <taxon>Chaetothyriales</taxon>
        <taxon>Cyphellophoraceae</taxon>
        <taxon>Cyphellophora</taxon>
    </lineage>
</organism>
<keyword evidence="4" id="KW-1185">Reference proteome</keyword>
<keyword evidence="2" id="KW-0812">Transmembrane</keyword>
<name>A0A0N1HB52_9EURO</name>
<dbReference type="EMBL" id="LFJN01000001">
    <property type="protein sequence ID" value="KPI45642.1"/>
    <property type="molecule type" value="Genomic_DNA"/>
</dbReference>
<dbReference type="OrthoDB" id="5387214at2759"/>
<feature type="region of interest" description="Disordered" evidence="1">
    <location>
        <begin position="1"/>
        <end position="40"/>
    </location>
</feature>
<dbReference type="GeneID" id="28739355"/>
<evidence type="ECO:0000256" key="1">
    <source>
        <dbReference type="SAM" id="MobiDB-lite"/>
    </source>
</evidence>
<dbReference type="Proteomes" id="UP000038010">
    <property type="component" value="Unassembled WGS sequence"/>
</dbReference>
<evidence type="ECO:0000256" key="2">
    <source>
        <dbReference type="SAM" id="Phobius"/>
    </source>
</evidence>
<protein>
    <submittedName>
        <fullName evidence="3">Uncharacterized protein</fullName>
    </submittedName>
</protein>
<reference evidence="3 4" key="1">
    <citation type="submission" date="2015-06" db="EMBL/GenBank/DDBJ databases">
        <title>Draft genome of the ant-associated black yeast Phialophora attae CBS 131958.</title>
        <authorList>
            <person name="Moreno L.F."/>
            <person name="Stielow B.J."/>
            <person name="de Hoog S."/>
            <person name="Vicente V.A."/>
            <person name="Weiss V.A."/>
            <person name="de Vries M."/>
            <person name="Cruz L.M."/>
            <person name="Souza E.M."/>
        </authorList>
    </citation>
    <scope>NUCLEOTIDE SEQUENCE [LARGE SCALE GENOMIC DNA]</scope>
    <source>
        <strain evidence="3 4">CBS 131958</strain>
    </source>
</reference>
<keyword evidence="2" id="KW-0472">Membrane</keyword>
<feature type="compositionally biased region" description="Basic and acidic residues" evidence="1">
    <location>
        <begin position="19"/>
        <end position="40"/>
    </location>
</feature>
<evidence type="ECO:0000313" key="4">
    <source>
        <dbReference type="Proteomes" id="UP000038010"/>
    </source>
</evidence>
<keyword evidence="2" id="KW-1133">Transmembrane helix</keyword>
<comment type="caution">
    <text evidence="3">The sequence shown here is derived from an EMBL/GenBank/DDBJ whole genome shotgun (WGS) entry which is preliminary data.</text>
</comment>
<sequence>MGLEKPEPALLSQPSPRLSFDDTHPDHLDTAQHNRPKSEFDPCVNAKICSPFYLYNHDSPRQSENKSRPDISIAVRDLESGITPVSTNTHKGSSPALEKRNSNDSGVVRNGKWQVPWARRMQQGSTLNRCMTKPKVSRWKSIPQRQRLIIKILLALIMVGLIIGLAVGLTKALGGGVWKSNNATSGIA</sequence>
<dbReference type="AlphaFoldDB" id="A0A0N1HB52"/>
<feature type="transmembrane region" description="Helical" evidence="2">
    <location>
        <begin position="148"/>
        <end position="169"/>
    </location>
</feature>
<proteinExistence type="predicted"/>
<feature type="compositionally biased region" description="Polar residues" evidence="1">
    <location>
        <begin position="83"/>
        <end position="92"/>
    </location>
</feature>
<gene>
    <name evidence="3" type="ORF">AB675_713</name>
</gene>
<accession>A0A0N1HB52</accession>